<reference evidence="4" key="1">
    <citation type="journal article" date="2020" name="Stud. Mycol.">
        <title>101 Dothideomycetes genomes: a test case for predicting lifestyles and emergence of pathogens.</title>
        <authorList>
            <person name="Haridas S."/>
            <person name="Albert R."/>
            <person name="Binder M."/>
            <person name="Bloem J."/>
            <person name="Labutti K."/>
            <person name="Salamov A."/>
            <person name="Andreopoulos B."/>
            <person name="Baker S."/>
            <person name="Barry K."/>
            <person name="Bills G."/>
            <person name="Bluhm B."/>
            <person name="Cannon C."/>
            <person name="Castanera R."/>
            <person name="Culley D."/>
            <person name="Daum C."/>
            <person name="Ezra D."/>
            <person name="Gonzalez J."/>
            <person name="Henrissat B."/>
            <person name="Kuo A."/>
            <person name="Liang C."/>
            <person name="Lipzen A."/>
            <person name="Lutzoni F."/>
            <person name="Magnuson J."/>
            <person name="Mondo S."/>
            <person name="Nolan M."/>
            <person name="Ohm R."/>
            <person name="Pangilinan J."/>
            <person name="Park H.-J."/>
            <person name="Ramirez L."/>
            <person name="Alfaro M."/>
            <person name="Sun H."/>
            <person name="Tritt A."/>
            <person name="Yoshinaga Y."/>
            <person name="Zwiers L.-H."/>
            <person name="Turgeon B."/>
            <person name="Goodwin S."/>
            <person name="Spatafora J."/>
            <person name="Crous P."/>
            <person name="Grigoriev I."/>
        </authorList>
    </citation>
    <scope>NUCLEOTIDE SEQUENCE</scope>
    <source>
        <strain evidence="4">CBS 207.26</strain>
    </source>
</reference>
<evidence type="ECO:0000313" key="4">
    <source>
        <dbReference type="EMBL" id="KAF2179090.1"/>
    </source>
</evidence>
<dbReference type="EMBL" id="ML994670">
    <property type="protein sequence ID" value="KAF2179090.1"/>
    <property type="molecule type" value="Genomic_DNA"/>
</dbReference>
<dbReference type="SUPFAM" id="SSF52540">
    <property type="entry name" value="P-loop containing nucleoside triphosphate hydrolases"/>
    <property type="match status" value="1"/>
</dbReference>
<keyword evidence="5" id="KW-1185">Reference proteome</keyword>
<dbReference type="Proteomes" id="UP000800200">
    <property type="component" value="Unassembled WGS sequence"/>
</dbReference>
<keyword evidence="1" id="KW-0677">Repeat</keyword>
<dbReference type="PANTHER" id="PTHR10039:SF15">
    <property type="entry name" value="NACHT DOMAIN-CONTAINING PROTEIN"/>
    <property type="match status" value="1"/>
</dbReference>
<sequence length="415" mass="47265">MMQWLSSADFSVQQHDIITRRQEGTGQWFVDTPKFKWWLQGFDKTLFCLGIPGAGKTMMAAIAIDHLCRMILCDDIGVAYLFCSYKAQTDQSASSLFAALLKQLAQSRPDITAPVTHIYDEHSKRGSRPSLDEILRVLQSICLNYTTVYIVVDALDECTDREGARCRLIDKLRELQARIDVRLLFTSRFIPEITQKFQSNPILEVRAHEEDVRRFVAGQIPRLPNCIQRDEKLKQAVQNKIIEAADGMFLLARLHVDSLLDKRTKQKVLSTLEKLSKGLATLDEAYKEAIKRIDGQLAEDRSLARRALSWIICVQRLLTTKELCHALAIEPGNKTLNYDNLYDVEDVISVCAGLVTVDEESSIIRLVHYTTQEYFERVRLEWDPGAQEEIAVACLTYLSFDTFRSGSCANDEAFE</sequence>
<evidence type="ECO:0000313" key="5">
    <source>
        <dbReference type="Proteomes" id="UP000800200"/>
    </source>
</evidence>
<dbReference type="InterPro" id="IPR056884">
    <property type="entry name" value="NPHP3-like_N"/>
</dbReference>
<dbReference type="Pfam" id="PF22939">
    <property type="entry name" value="WHD_GPIID"/>
    <property type="match status" value="1"/>
</dbReference>
<accession>A0A6A6DMB5</accession>
<dbReference type="Gene3D" id="3.40.50.300">
    <property type="entry name" value="P-loop containing nucleotide triphosphate hydrolases"/>
    <property type="match status" value="1"/>
</dbReference>
<evidence type="ECO:0000256" key="1">
    <source>
        <dbReference type="ARBA" id="ARBA00022737"/>
    </source>
</evidence>
<gene>
    <name evidence="4" type="ORF">K469DRAFT_322187</name>
</gene>
<feature type="domain" description="Nephrocystin 3-like N-terminal" evidence="3">
    <location>
        <begin position="24"/>
        <end position="188"/>
    </location>
</feature>
<evidence type="ECO:0000259" key="2">
    <source>
        <dbReference type="Pfam" id="PF22939"/>
    </source>
</evidence>
<evidence type="ECO:0000259" key="3">
    <source>
        <dbReference type="Pfam" id="PF24883"/>
    </source>
</evidence>
<proteinExistence type="predicted"/>
<organism evidence="4 5">
    <name type="scientific">Zopfia rhizophila CBS 207.26</name>
    <dbReference type="NCBI Taxonomy" id="1314779"/>
    <lineage>
        <taxon>Eukaryota</taxon>
        <taxon>Fungi</taxon>
        <taxon>Dikarya</taxon>
        <taxon>Ascomycota</taxon>
        <taxon>Pezizomycotina</taxon>
        <taxon>Dothideomycetes</taxon>
        <taxon>Dothideomycetes incertae sedis</taxon>
        <taxon>Zopfiaceae</taxon>
        <taxon>Zopfia</taxon>
    </lineage>
</organism>
<feature type="domain" description="GPI inositol-deacylase winged helix" evidence="2">
    <location>
        <begin position="298"/>
        <end position="376"/>
    </location>
</feature>
<name>A0A6A6DMB5_9PEZI</name>
<dbReference type="InterPro" id="IPR054471">
    <property type="entry name" value="GPIID_WHD"/>
</dbReference>
<protein>
    <submittedName>
        <fullName evidence="4">Uncharacterized protein</fullName>
    </submittedName>
</protein>
<dbReference type="Pfam" id="PF24883">
    <property type="entry name" value="NPHP3_N"/>
    <property type="match status" value="1"/>
</dbReference>
<dbReference type="OrthoDB" id="195446at2759"/>
<dbReference type="PANTHER" id="PTHR10039">
    <property type="entry name" value="AMELOGENIN"/>
    <property type="match status" value="1"/>
</dbReference>
<dbReference type="InterPro" id="IPR027417">
    <property type="entry name" value="P-loop_NTPase"/>
</dbReference>
<dbReference type="AlphaFoldDB" id="A0A6A6DMB5"/>